<name>A0A177A1G7_9PEZI</name>
<dbReference type="Proteomes" id="UP000077154">
    <property type="component" value="Unassembled WGS sequence"/>
</dbReference>
<dbReference type="EMBL" id="KV441409">
    <property type="protein sequence ID" value="OAF55430.2"/>
    <property type="molecule type" value="Genomic_DNA"/>
</dbReference>
<accession>A0A177A1G7</accession>
<dbReference type="RefSeq" id="XP_024320730.1">
    <property type="nucleotide sequence ID" value="XM_024471827.1"/>
</dbReference>
<sequence>MASQQSDSLSIIDSGQSRAPCSSSQLLHKNAIADQRYGTTMKPHGRHVLPTQVERCSGDAHSIDIMSSQAAKVLSQQTSIKEAMARGQETSYKRRRLAEEPDTEHTMDPAVLEHLYVRWIMSHHVAIQEPSPWPSKRGIAELLPPFALVS</sequence>
<reference evidence="2" key="1">
    <citation type="submission" date="2016-03" db="EMBL/GenBank/DDBJ databases">
        <title>Updated assembly of Pseudogymnoascus destructans, the fungus causing white-nose syndrome of bats.</title>
        <authorList>
            <person name="Palmer J.M."/>
            <person name="Drees K.P."/>
            <person name="Foster J.T."/>
            <person name="Lindner D.L."/>
        </authorList>
    </citation>
    <scope>NUCLEOTIDE SEQUENCE [LARGE SCALE GENOMIC DNA]</scope>
    <source>
        <strain evidence="2">20631-21</strain>
    </source>
</reference>
<gene>
    <name evidence="2" type="ORF">VC83_08272</name>
</gene>
<protein>
    <submittedName>
        <fullName evidence="2">Uncharacterized protein</fullName>
    </submittedName>
</protein>
<feature type="compositionally biased region" description="Low complexity" evidence="1">
    <location>
        <begin position="1"/>
        <end position="17"/>
    </location>
</feature>
<feature type="region of interest" description="Disordered" evidence="1">
    <location>
        <begin position="83"/>
        <end position="104"/>
    </location>
</feature>
<evidence type="ECO:0000313" key="2">
    <source>
        <dbReference type="EMBL" id="OAF55430.2"/>
    </source>
</evidence>
<organism evidence="2">
    <name type="scientific">Pseudogymnoascus destructans</name>
    <dbReference type="NCBI Taxonomy" id="655981"/>
    <lineage>
        <taxon>Eukaryota</taxon>
        <taxon>Fungi</taxon>
        <taxon>Dikarya</taxon>
        <taxon>Ascomycota</taxon>
        <taxon>Pezizomycotina</taxon>
        <taxon>Leotiomycetes</taxon>
        <taxon>Thelebolales</taxon>
        <taxon>Thelebolaceae</taxon>
        <taxon>Pseudogymnoascus</taxon>
    </lineage>
</organism>
<proteinExistence type="predicted"/>
<feature type="region of interest" description="Disordered" evidence="1">
    <location>
        <begin position="1"/>
        <end position="25"/>
    </location>
</feature>
<evidence type="ECO:0000256" key="1">
    <source>
        <dbReference type="SAM" id="MobiDB-lite"/>
    </source>
</evidence>
<dbReference type="GeneID" id="36291314"/>
<dbReference type="OrthoDB" id="3439855at2759"/>
<dbReference type="AlphaFoldDB" id="A0A177A1G7"/>